<comment type="caution">
    <text evidence="2">The sequence shown here is derived from an EMBL/GenBank/DDBJ whole genome shotgun (WGS) entry which is preliminary data.</text>
</comment>
<protein>
    <submittedName>
        <fullName evidence="2">Uncharacterized protein</fullName>
    </submittedName>
</protein>
<feature type="region of interest" description="Disordered" evidence="1">
    <location>
        <begin position="1"/>
        <end position="22"/>
    </location>
</feature>
<evidence type="ECO:0000256" key="1">
    <source>
        <dbReference type="SAM" id="MobiDB-lite"/>
    </source>
</evidence>
<proteinExistence type="predicted"/>
<sequence length="75" mass="7721">MLTAGLDPERGDRGWGDLSSGYPDRVIAATPGHVPEDTVTSGPASAQPDLIKPLVDGLNVDRAVISTLEPRAGVA</sequence>
<dbReference type="RefSeq" id="WP_259530340.1">
    <property type="nucleotide sequence ID" value="NZ_JANLCK010000010.1"/>
</dbReference>
<gene>
    <name evidence="2" type="ORF">N1028_15750</name>
</gene>
<evidence type="ECO:0000313" key="2">
    <source>
        <dbReference type="EMBL" id="MCS5727349.1"/>
    </source>
</evidence>
<keyword evidence="3" id="KW-1185">Reference proteome</keyword>
<accession>A0AA41XIV1</accession>
<reference evidence="2" key="1">
    <citation type="submission" date="2022-08" db="EMBL/GenBank/DDBJ databases">
        <authorList>
            <person name="Deng Y."/>
            <person name="Han X.-F."/>
            <person name="Zhang Y.-Q."/>
        </authorList>
    </citation>
    <scope>NUCLEOTIDE SEQUENCE</scope>
    <source>
        <strain evidence="2">CPCC 203407</strain>
    </source>
</reference>
<name>A0AA41XIV1_9MICO</name>
<dbReference type="EMBL" id="JANLCK010000010">
    <property type="protein sequence ID" value="MCS5727349.1"/>
    <property type="molecule type" value="Genomic_DNA"/>
</dbReference>
<dbReference type="AlphaFoldDB" id="A0AA41XIV1"/>
<dbReference type="Proteomes" id="UP001165587">
    <property type="component" value="Unassembled WGS sequence"/>
</dbReference>
<evidence type="ECO:0000313" key="3">
    <source>
        <dbReference type="Proteomes" id="UP001165587"/>
    </source>
</evidence>
<organism evidence="2 3">
    <name type="scientific">Herbiconiux oxytropis</name>
    <dbReference type="NCBI Taxonomy" id="2970915"/>
    <lineage>
        <taxon>Bacteria</taxon>
        <taxon>Bacillati</taxon>
        <taxon>Actinomycetota</taxon>
        <taxon>Actinomycetes</taxon>
        <taxon>Micrococcales</taxon>
        <taxon>Microbacteriaceae</taxon>
        <taxon>Herbiconiux</taxon>
    </lineage>
</organism>